<organism evidence="3 4">
    <name type="scientific">Burkholderia cepacia</name>
    <name type="common">Pseudomonas cepacia</name>
    <dbReference type="NCBI Taxonomy" id="292"/>
    <lineage>
        <taxon>Bacteria</taxon>
        <taxon>Pseudomonadati</taxon>
        <taxon>Pseudomonadota</taxon>
        <taxon>Betaproteobacteria</taxon>
        <taxon>Burkholderiales</taxon>
        <taxon>Burkholderiaceae</taxon>
        <taxon>Burkholderia</taxon>
        <taxon>Burkholderia cepacia complex</taxon>
    </lineage>
</organism>
<keyword evidence="1" id="KW-0472">Membrane</keyword>
<dbReference type="Proteomes" id="UP000036338">
    <property type="component" value="Unassembled WGS sequence"/>
</dbReference>
<gene>
    <name evidence="3" type="ORF">VL15_05005</name>
</gene>
<keyword evidence="1" id="KW-0812">Transmembrane</keyword>
<dbReference type="PATRIC" id="fig|292.27.peg.194"/>
<keyword evidence="1" id="KW-1133">Transmembrane helix</keyword>
<feature type="domain" description="Fatty acid desaturase" evidence="2">
    <location>
        <begin position="231"/>
        <end position="469"/>
    </location>
</feature>
<evidence type="ECO:0000256" key="1">
    <source>
        <dbReference type="SAM" id="Phobius"/>
    </source>
</evidence>
<accession>A0A0J6A7T5</accession>
<feature type="transmembrane region" description="Helical" evidence="1">
    <location>
        <begin position="20"/>
        <end position="36"/>
    </location>
</feature>
<proteinExistence type="predicted"/>
<feature type="transmembrane region" description="Helical" evidence="1">
    <location>
        <begin position="86"/>
        <end position="106"/>
    </location>
</feature>
<dbReference type="GO" id="GO:0006629">
    <property type="term" value="P:lipid metabolic process"/>
    <property type="evidence" value="ECO:0007669"/>
    <property type="project" value="InterPro"/>
</dbReference>
<feature type="transmembrane region" description="Helical" evidence="1">
    <location>
        <begin position="132"/>
        <end position="152"/>
    </location>
</feature>
<protein>
    <submittedName>
        <fullName evidence="3">Fatty acid desaturase</fullName>
    </submittedName>
</protein>
<feature type="transmembrane region" description="Helical" evidence="1">
    <location>
        <begin position="182"/>
        <end position="199"/>
    </location>
</feature>
<dbReference type="RefSeq" id="WP_048243599.1">
    <property type="nucleotide sequence ID" value="NZ_LDWR01000010.1"/>
</dbReference>
<dbReference type="EMBL" id="LDWR01000010">
    <property type="protein sequence ID" value="KML61850.1"/>
    <property type="molecule type" value="Genomic_DNA"/>
</dbReference>
<feature type="transmembrane region" description="Helical" evidence="1">
    <location>
        <begin position="382"/>
        <end position="400"/>
    </location>
</feature>
<feature type="transmembrane region" description="Helical" evidence="1">
    <location>
        <begin position="157"/>
        <end position="176"/>
    </location>
</feature>
<evidence type="ECO:0000259" key="2">
    <source>
        <dbReference type="Pfam" id="PF00487"/>
    </source>
</evidence>
<reference evidence="3 4" key="1">
    <citation type="submission" date="2015-05" db="EMBL/GenBank/DDBJ databases">
        <title>Draft genome of Burkholderia cepacia LK29.</title>
        <authorList>
            <person name="Chan X.Y."/>
        </authorList>
    </citation>
    <scope>NUCLEOTIDE SEQUENCE [LARGE SCALE GENOMIC DNA]</scope>
    <source>
        <strain evidence="3 4">LK29</strain>
    </source>
</reference>
<dbReference type="InterPro" id="IPR005804">
    <property type="entry name" value="FA_desaturase_dom"/>
</dbReference>
<dbReference type="AlphaFoldDB" id="A0A0J6A7T5"/>
<dbReference type="Pfam" id="PF00487">
    <property type="entry name" value="FA_desaturase"/>
    <property type="match status" value="1"/>
</dbReference>
<feature type="transmembrane region" description="Helical" evidence="1">
    <location>
        <begin position="266"/>
        <end position="284"/>
    </location>
</feature>
<feature type="transmembrane region" description="Helical" evidence="1">
    <location>
        <begin position="359"/>
        <end position="376"/>
    </location>
</feature>
<feature type="transmembrane region" description="Helical" evidence="1">
    <location>
        <begin position="56"/>
        <end position="79"/>
    </location>
</feature>
<sequence length="486" mass="53478">MSQVLARQDANDTPIARPWLLLIAYLVVTGALYRFVTHMPLGPVTAISASAFDRAIPVLPGTVPLYLSYLFVMPALVWLGRGRAWLLPAFFAGALAAGLCLVSHLLHPTAVAWPAADSDWIAWLQRIDTPLAASPSGHVALPVAIAIVLLALRRRTAVLFVAWSALLMVTVLTTGQHRAVEVAWGGAVGIAAGAATLALRRANADLRTMAAALLEWACIVVAIRVAVALGAWYLYALAVLVVATRQHALFILYHDAAHYHVTRRRGVNDFLINLAIGVPGLVPVEFYRPLHLAHHRHLGTAQDPERQFLYHDQPWRFRPLDAWPLARQFLGDLFVLNMVRNMAAFRRAGGQNTRLGQPFQLAAAGWVAIVVLLVWACSARTILLVAALWFAPLLTLSVLLQKIRSMAEHSGGPHATPGWADWTYSWRTGWIGRVFVWPYHINLHLQHHRNPAVPWHALPDTVAGDEHQLDAPELAGLLWSGIPPKR</sequence>
<dbReference type="CDD" id="cd03510">
    <property type="entry name" value="Rhizobitoxine-FADS-like"/>
    <property type="match status" value="1"/>
</dbReference>
<comment type="caution">
    <text evidence="3">The sequence shown here is derived from an EMBL/GenBank/DDBJ whole genome shotgun (WGS) entry which is preliminary data.</text>
</comment>
<evidence type="ECO:0000313" key="3">
    <source>
        <dbReference type="EMBL" id="KML61850.1"/>
    </source>
</evidence>
<name>A0A0J6A7T5_BURCE</name>
<evidence type="ECO:0000313" key="4">
    <source>
        <dbReference type="Proteomes" id="UP000036338"/>
    </source>
</evidence>